<sequence length="67" mass="7722">MKSRNSSVYSQMEAAPQSKSPDLKRSSTLYIYRPGTILPWHSCKRQALTHENFPAKSRQENQCKPII</sequence>
<dbReference type="EMBL" id="VBSN01000038">
    <property type="protein sequence ID" value="KAA6439333.1"/>
    <property type="molecule type" value="Genomic_DNA"/>
</dbReference>
<protein>
    <submittedName>
        <fullName evidence="2">Uncharacterized protein</fullName>
    </submittedName>
</protein>
<proteinExistence type="predicted"/>
<accession>A0A5M8QY40</accession>
<dbReference type="AlphaFoldDB" id="A0A5M8QY40"/>
<dbReference type="Proteomes" id="UP000323994">
    <property type="component" value="Unassembled WGS sequence"/>
</dbReference>
<evidence type="ECO:0000256" key="1">
    <source>
        <dbReference type="SAM" id="MobiDB-lite"/>
    </source>
</evidence>
<evidence type="ECO:0000313" key="3">
    <source>
        <dbReference type="Proteomes" id="UP000323994"/>
    </source>
</evidence>
<comment type="caution">
    <text evidence="2">The sequence shown here is derived from an EMBL/GenBank/DDBJ whole genome shotgun (WGS) entry which is preliminary data.</text>
</comment>
<feature type="region of interest" description="Disordered" evidence="1">
    <location>
        <begin position="1"/>
        <end position="25"/>
    </location>
</feature>
<evidence type="ECO:0000313" key="2">
    <source>
        <dbReference type="EMBL" id="KAA6439333.1"/>
    </source>
</evidence>
<reference evidence="2 3" key="1">
    <citation type="submission" date="2019-05" db="EMBL/GenBank/DDBJ databases">
        <authorList>
            <person name="Qu J.-H."/>
        </authorList>
    </citation>
    <scope>NUCLEOTIDE SEQUENCE [LARGE SCALE GENOMIC DNA]</scope>
    <source>
        <strain evidence="2 3">NS28</strain>
    </source>
</reference>
<gene>
    <name evidence="2" type="ORF">FEM33_13790</name>
</gene>
<organism evidence="2 3">
    <name type="scientific">Dyadobacter flavalbus</name>
    <dbReference type="NCBI Taxonomy" id="2579942"/>
    <lineage>
        <taxon>Bacteria</taxon>
        <taxon>Pseudomonadati</taxon>
        <taxon>Bacteroidota</taxon>
        <taxon>Cytophagia</taxon>
        <taxon>Cytophagales</taxon>
        <taxon>Spirosomataceae</taxon>
        <taxon>Dyadobacter</taxon>
    </lineage>
</organism>
<feature type="compositionally biased region" description="Polar residues" evidence="1">
    <location>
        <begin position="1"/>
        <end position="10"/>
    </location>
</feature>
<keyword evidence="3" id="KW-1185">Reference proteome</keyword>
<name>A0A5M8QY40_9BACT</name>